<evidence type="ECO:0000313" key="2">
    <source>
        <dbReference type="EMBL" id="GII55925.1"/>
    </source>
</evidence>
<dbReference type="AlphaFoldDB" id="A0A8J3XXB7"/>
<accession>A0A8J3XXB7</accession>
<keyword evidence="3" id="KW-1185">Reference proteome</keyword>
<evidence type="ECO:0000313" key="3">
    <source>
        <dbReference type="Proteomes" id="UP000605992"/>
    </source>
</evidence>
<dbReference type="Proteomes" id="UP000605992">
    <property type="component" value="Unassembled WGS sequence"/>
</dbReference>
<dbReference type="EMBL" id="BOOR01000031">
    <property type="protein sequence ID" value="GII55925.1"/>
    <property type="molecule type" value="Genomic_DNA"/>
</dbReference>
<gene>
    <name evidence="2" type="ORF">Pth03_43140</name>
</gene>
<evidence type="ECO:0000256" key="1">
    <source>
        <dbReference type="SAM" id="MobiDB-lite"/>
    </source>
</evidence>
<feature type="region of interest" description="Disordered" evidence="1">
    <location>
        <begin position="32"/>
        <end position="58"/>
    </location>
</feature>
<comment type="caution">
    <text evidence="2">The sequence shown here is derived from an EMBL/GenBank/DDBJ whole genome shotgun (WGS) entry which is preliminary data.</text>
</comment>
<organism evidence="2 3">
    <name type="scientific">Planotetraspora thailandica</name>
    <dbReference type="NCBI Taxonomy" id="487172"/>
    <lineage>
        <taxon>Bacteria</taxon>
        <taxon>Bacillati</taxon>
        <taxon>Actinomycetota</taxon>
        <taxon>Actinomycetes</taxon>
        <taxon>Streptosporangiales</taxon>
        <taxon>Streptosporangiaceae</taxon>
        <taxon>Planotetraspora</taxon>
    </lineage>
</organism>
<sequence>MDYVASTDDDPRRQEMSWVTWRDPLQPVARGSLRRLRDGDPAAPRPYPAWDRSGVSWS</sequence>
<proteinExistence type="predicted"/>
<reference evidence="2" key="1">
    <citation type="submission" date="2021-01" db="EMBL/GenBank/DDBJ databases">
        <title>Whole genome shotgun sequence of Planotetraspora thailandica NBRC 104271.</title>
        <authorList>
            <person name="Komaki H."/>
            <person name="Tamura T."/>
        </authorList>
    </citation>
    <scope>NUCLEOTIDE SEQUENCE</scope>
    <source>
        <strain evidence="2">NBRC 104271</strain>
    </source>
</reference>
<protein>
    <submittedName>
        <fullName evidence="2">Uncharacterized protein</fullName>
    </submittedName>
</protein>
<name>A0A8J3XXB7_9ACTN</name>